<dbReference type="RefSeq" id="WP_195132160.1">
    <property type="nucleotide sequence ID" value="NZ_JADLQX010000022.1"/>
</dbReference>
<reference evidence="1 2" key="1">
    <citation type="submission" date="2020-10" db="EMBL/GenBank/DDBJ databases">
        <title>Identification of Nocardia species via Next-generation sequencing and recognition of intraspecies genetic diversity.</title>
        <authorList>
            <person name="Li P."/>
            <person name="Li P."/>
            <person name="Lu B."/>
        </authorList>
    </citation>
    <scope>NUCLEOTIDE SEQUENCE [LARGE SCALE GENOMIC DNA]</scope>
    <source>
        <strain evidence="1 2">BJ06-0157</strain>
    </source>
</reference>
<gene>
    <name evidence="1" type="ORF">IU459_25805</name>
</gene>
<dbReference type="Proteomes" id="UP000702209">
    <property type="component" value="Unassembled WGS sequence"/>
</dbReference>
<name>A0ABS0CWF9_9NOCA</name>
<comment type="caution">
    <text evidence="1">The sequence shown here is derived from an EMBL/GenBank/DDBJ whole genome shotgun (WGS) entry which is preliminary data.</text>
</comment>
<keyword evidence="2" id="KW-1185">Reference proteome</keyword>
<protein>
    <submittedName>
        <fullName evidence="1">Uncharacterized protein</fullName>
    </submittedName>
</protein>
<dbReference type="EMBL" id="JADLQX010000022">
    <property type="protein sequence ID" value="MBF6300934.1"/>
    <property type="molecule type" value="Genomic_DNA"/>
</dbReference>
<proteinExistence type="predicted"/>
<evidence type="ECO:0000313" key="2">
    <source>
        <dbReference type="Proteomes" id="UP000702209"/>
    </source>
</evidence>
<evidence type="ECO:0000313" key="1">
    <source>
        <dbReference type="EMBL" id="MBF6300934.1"/>
    </source>
</evidence>
<sequence length="77" mass="8336">MSESELRRSLRLSECIGAVFRNTTDTLMYVGCPQCRRVAPVHNDVIGEHVGLSGCECPAAGLRVVDDRSDFVIGGGR</sequence>
<organism evidence="1 2">
    <name type="scientific">Nocardia amamiensis</name>
    <dbReference type="NCBI Taxonomy" id="404578"/>
    <lineage>
        <taxon>Bacteria</taxon>
        <taxon>Bacillati</taxon>
        <taxon>Actinomycetota</taxon>
        <taxon>Actinomycetes</taxon>
        <taxon>Mycobacteriales</taxon>
        <taxon>Nocardiaceae</taxon>
        <taxon>Nocardia</taxon>
    </lineage>
</organism>
<accession>A0ABS0CWF9</accession>